<proteinExistence type="inferred from homology"/>
<name>A0A843TGU5_COLES</name>
<dbReference type="InterPro" id="IPR027246">
    <property type="entry name" value="Porin_Euk/Tom40"/>
</dbReference>
<dbReference type="OrthoDB" id="7827681at2759"/>
<dbReference type="Proteomes" id="UP000652761">
    <property type="component" value="Unassembled WGS sequence"/>
</dbReference>
<evidence type="ECO:0008006" key="4">
    <source>
        <dbReference type="Google" id="ProtNLM"/>
    </source>
</evidence>
<evidence type="ECO:0000313" key="2">
    <source>
        <dbReference type="EMBL" id="MQL70235.1"/>
    </source>
</evidence>
<dbReference type="GO" id="GO:0008308">
    <property type="term" value="F:voltage-gated monoatomic anion channel activity"/>
    <property type="evidence" value="ECO:0007669"/>
    <property type="project" value="InterPro"/>
</dbReference>
<evidence type="ECO:0000313" key="3">
    <source>
        <dbReference type="Proteomes" id="UP000652761"/>
    </source>
</evidence>
<dbReference type="Gene3D" id="2.40.160.10">
    <property type="entry name" value="Porin"/>
    <property type="match status" value="1"/>
</dbReference>
<dbReference type="AlphaFoldDB" id="A0A843TGU5"/>
<organism evidence="2 3">
    <name type="scientific">Colocasia esculenta</name>
    <name type="common">Wild taro</name>
    <name type="synonym">Arum esculentum</name>
    <dbReference type="NCBI Taxonomy" id="4460"/>
    <lineage>
        <taxon>Eukaryota</taxon>
        <taxon>Viridiplantae</taxon>
        <taxon>Streptophyta</taxon>
        <taxon>Embryophyta</taxon>
        <taxon>Tracheophyta</taxon>
        <taxon>Spermatophyta</taxon>
        <taxon>Magnoliopsida</taxon>
        <taxon>Liliopsida</taxon>
        <taxon>Araceae</taxon>
        <taxon>Aroideae</taxon>
        <taxon>Colocasieae</taxon>
        <taxon>Colocasia</taxon>
    </lineage>
</organism>
<accession>A0A843TGU5</accession>
<comment type="caution">
    <text evidence="2">The sequence shown here is derived from an EMBL/GenBank/DDBJ whole genome shotgun (WGS) entry which is preliminary data.</text>
</comment>
<gene>
    <name evidence="2" type="ORF">Taro_002524</name>
</gene>
<dbReference type="PANTHER" id="PTHR11743:SF23">
    <property type="entry name" value="MITOCHONDRIAL OUTER MEMBRANE PROTEIN PORIN 5-RELATED"/>
    <property type="match status" value="1"/>
</dbReference>
<sequence>MSLSSGVMLVGQSAGHLRHSPALPTKTRGLGTNAVKKGGLYIGDITSQYKYKNTTIDIKVDTESKVSSTITLVDLLPFTKTIANVRLPDYNSGKLEVQYFHDHASIAGVVALKQSPSVDISGTFGSHGIVFGAEAGFDTGSRTFTKYNVGLSLTKSSNDETMLISIKLCHFFSTRADKGETLRASYVRYIHEKQTCAGVAEITRKFSTNENTLTVGGLCELDPLTTVKAKLNNNGKLAALLQHQLKPNNVLTISGEFDTKALDKHPRVGLSVAIRP</sequence>
<dbReference type="InterPro" id="IPR001925">
    <property type="entry name" value="Porin_Euk"/>
</dbReference>
<keyword evidence="3" id="KW-1185">Reference proteome</keyword>
<protein>
    <recommendedName>
        <fullName evidence="4">Mitochondrial outer membrane protein porin 5</fullName>
    </recommendedName>
</protein>
<dbReference type="CDD" id="cd07306">
    <property type="entry name" value="Porin3_VDAC"/>
    <property type="match status" value="1"/>
</dbReference>
<comment type="similarity">
    <text evidence="1">Belongs to the eukaryotic mitochondrial porin (TC 1.B.8.1) family.</text>
</comment>
<dbReference type="PANTHER" id="PTHR11743">
    <property type="entry name" value="VOLTAGE-DEPENDENT ANION-SELECTIVE CHANNEL"/>
    <property type="match status" value="1"/>
</dbReference>
<dbReference type="Pfam" id="PF01459">
    <property type="entry name" value="Porin_3"/>
    <property type="match status" value="1"/>
</dbReference>
<dbReference type="InterPro" id="IPR023614">
    <property type="entry name" value="Porin_dom_sf"/>
</dbReference>
<dbReference type="EMBL" id="NMUH01000060">
    <property type="protein sequence ID" value="MQL70235.1"/>
    <property type="molecule type" value="Genomic_DNA"/>
</dbReference>
<reference evidence="2" key="1">
    <citation type="submission" date="2017-07" db="EMBL/GenBank/DDBJ databases">
        <title>Taro Niue Genome Assembly and Annotation.</title>
        <authorList>
            <person name="Atibalentja N."/>
            <person name="Keating K."/>
            <person name="Fields C.J."/>
        </authorList>
    </citation>
    <scope>NUCLEOTIDE SEQUENCE</scope>
    <source>
        <strain evidence="2">Niue_2</strain>
        <tissue evidence="2">Leaf</tissue>
    </source>
</reference>
<evidence type="ECO:0000256" key="1">
    <source>
        <dbReference type="ARBA" id="ARBA00009624"/>
    </source>
</evidence>
<dbReference type="GO" id="GO:0005741">
    <property type="term" value="C:mitochondrial outer membrane"/>
    <property type="evidence" value="ECO:0007669"/>
    <property type="project" value="InterPro"/>
</dbReference>